<proteinExistence type="predicted"/>
<dbReference type="PANTHER" id="PTHR33630">
    <property type="entry name" value="CUTINASE RV1984C-RELATED-RELATED"/>
    <property type="match status" value="1"/>
</dbReference>
<evidence type="ECO:0000313" key="6">
    <source>
        <dbReference type="Proteomes" id="UP000738349"/>
    </source>
</evidence>
<dbReference type="InterPro" id="IPR029058">
    <property type="entry name" value="AB_hydrolase_fold"/>
</dbReference>
<evidence type="ECO:0000313" key="5">
    <source>
        <dbReference type="EMBL" id="KAH7127597.1"/>
    </source>
</evidence>
<dbReference type="InterPro" id="IPR000675">
    <property type="entry name" value="Cutinase/axe"/>
</dbReference>
<reference evidence="5" key="1">
    <citation type="journal article" date="2021" name="Nat. Commun.">
        <title>Genetic determinants of endophytism in the Arabidopsis root mycobiome.</title>
        <authorList>
            <person name="Mesny F."/>
            <person name="Miyauchi S."/>
            <person name="Thiergart T."/>
            <person name="Pickel B."/>
            <person name="Atanasova L."/>
            <person name="Karlsson M."/>
            <person name="Huettel B."/>
            <person name="Barry K.W."/>
            <person name="Haridas S."/>
            <person name="Chen C."/>
            <person name="Bauer D."/>
            <person name="Andreopoulos W."/>
            <person name="Pangilinan J."/>
            <person name="LaButti K."/>
            <person name="Riley R."/>
            <person name="Lipzen A."/>
            <person name="Clum A."/>
            <person name="Drula E."/>
            <person name="Henrissat B."/>
            <person name="Kohler A."/>
            <person name="Grigoriev I.V."/>
            <person name="Martin F.M."/>
            <person name="Hacquard S."/>
        </authorList>
    </citation>
    <scope>NUCLEOTIDE SEQUENCE</scope>
    <source>
        <strain evidence="5">MPI-CAGE-AT-0147</strain>
    </source>
</reference>
<dbReference type="OrthoDB" id="2586582at2759"/>
<dbReference type="Gene3D" id="3.40.50.1820">
    <property type="entry name" value="alpha/beta hydrolase"/>
    <property type="match status" value="1"/>
</dbReference>
<dbReference type="EMBL" id="JAGMUV010000019">
    <property type="protein sequence ID" value="KAH7127597.1"/>
    <property type="molecule type" value="Genomic_DNA"/>
</dbReference>
<gene>
    <name evidence="5" type="ORF">EDB81DRAFT_809623</name>
</gene>
<keyword evidence="1" id="KW-0378">Hydrolase</keyword>
<feature type="region of interest" description="Disordered" evidence="3">
    <location>
        <begin position="246"/>
        <end position="265"/>
    </location>
</feature>
<sequence>MRPSALPVALLAAGAGTAVAASSNCTSGLYIVVARGTGEDQGTGAFGTIADDIAAKVDDSVIEALDYPATLSDPLYTESEKDGVQEMHDTILDYHEACPDAKFAVLGYSQGGQVASDTFCGGAGDGFSELAALPADFVTSHFAAIILFGDPSHVANTTYDRGTSIKDGIFARDNVTFCEENYSDIMRSYCDTGDTYCDAGEVRTVHGSYFTTYGDAVVDFVVERYESLKESATTSAAASTVATATTASETSAASETTAASSETSASASVAGSSAATTASAPSGTSASAAASATASTVSDEGNAASGLSPRLAFAVTVPLVLAVFGMML</sequence>
<evidence type="ECO:0000256" key="1">
    <source>
        <dbReference type="ARBA" id="ARBA00022801"/>
    </source>
</evidence>
<dbReference type="PANTHER" id="PTHR33630:SF9">
    <property type="entry name" value="CUTINASE 4"/>
    <property type="match status" value="1"/>
</dbReference>
<dbReference type="SMART" id="SM01110">
    <property type="entry name" value="Cutinase"/>
    <property type="match status" value="1"/>
</dbReference>
<keyword evidence="4" id="KW-0732">Signal</keyword>
<keyword evidence="2" id="KW-1015">Disulfide bond</keyword>
<name>A0A9P9DYV2_9HYPO</name>
<organism evidence="5 6">
    <name type="scientific">Dactylonectria macrodidyma</name>
    <dbReference type="NCBI Taxonomy" id="307937"/>
    <lineage>
        <taxon>Eukaryota</taxon>
        <taxon>Fungi</taxon>
        <taxon>Dikarya</taxon>
        <taxon>Ascomycota</taxon>
        <taxon>Pezizomycotina</taxon>
        <taxon>Sordariomycetes</taxon>
        <taxon>Hypocreomycetidae</taxon>
        <taxon>Hypocreales</taxon>
        <taxon>Nectriaceae</taxon>
        <taxon>Dactylonectria</taxon>
    </lineage>
</organism>
<keyword evidence="6" id="KW-1185">Reference proteome</keyword>
<feature type="signal peptide" evidence="4">
    <location>
        <begin position="1"/>
        <end position="20"/>
    </location>
</feature>
<feature type="chain" id="PRO_5040336546" evidence="4">
    <location>
        <begin position="21"/>
        <end position="328"/>
    </location>
</feature>
<protein>
    <submittedName>
        <fullName evidence="5">Cutinase-domain-containing protein</fullName>
    </submittedName>
</protein>
<dbReference type="Proteomes" id="UP000738349">
    <property type="component" value="Unassembled WGS sequence"/>
</dbReference>
<accession>A0A9P9DYV2</accession>
<evidence type="ECO:0000256" key="4">
    <source>
        <dbReference type="SAM" id="SignalP"/>
    </source>
</evidence>
<dbReference type="SUPFAM" id="SSF53474">
    <property type="entry name" value="alpha/beta-Hydrolases"/>
    <property type="match status" value="1"/>
</dbReference>
<dbReference type="Pfam" id="PF01083">
    <property type="entry name" value="Cutinase"/>
    <property type="match status" value="1"/>
</dbReference>
<dbReference type="GO" id="GO:0052689">
    <property type="term" value="F:carboxylic ester hydrolase activity"/>
    <property type="evidence" value="ECO:0007669"/>
    <property type="project" value="UniProtKB-ARBA"/>
</dbReference>
<comment type="caution">
    <text evidence="5">The sequence shown here is derived from an EMBL/GenBank/DDBJ whole genome shotgun (WGS) entry which is preliminary data.</text>
</comment>
<evidence type="ECO:0000256" key="2">
    <source>
        <dbReference type="ARBA" id="ARBA00023157"/>
    </source>
</evidence>
<dbReference type="AlphaFoldDB" id="A0A9P9DYV2"/>
<evidence type="ECO:0000256" key="3">
    <source>
        <dbReference type="SAM" id="MobiDB-lite"/>
    </source>
</evidence>